<gene>
    <name evidence="1" type="primary">jg1839</name>
    <name evidence="1" type="ORF">PAEG_LOCUS6488</name>
</gene>
<accession>A0A8S4QZJ4</accession>
<dbReference type="AlphaFoldDB" id="A0A8S4QZJ4"/>
<proteinExistence type="predicted"/>
<sequence>MPYKPKFCTECAQRLTNCNKFREKSLRAYNLLSILVGNHDLVTSDCRSFPLFPARFNLQAGIPLWPIVRQACCISGMPWLRHGNWMYKYI</sequence>
<keyword evidence="2" id="KW-1185">Reference proteome</keyword>
<dbReference type="Proteomes" id="UP000838756">
    <property type="component" value="Unassembled WGS sequence"/>
</dbReference>
<dbReference type="EMBL" id="CAKXAJ010019922">
    <property type="protein sequence ID" value="CAH2219424.1"/>
    <property type="molecule type" value="Genomic_DNA"/>
</dbReference>
<evidence type="ECO:0000313" key="2">
    <source>
        <dbReference type="Proteomes" id="UP000838756"/>
    </source>
</evidence>
<protein>
    <submittedName>
        <fullName evidence="1">Jg1839 protein</fullName>
    </submittedName>
</protein>
<evidence type="ECO:0000313" key="1">
    <source>
        <dbReference type="EMBL" id="CAH2219424.1"/>
    </source>
</evidence>
<reference evidence="1" key="1">
    <citation type="submission" date="2022-03" db="EMBL/GenBank/DDBJ databases">
        <authorList>
            <person name="Lindestad O."/>
        </authorList>
    </citation>
    <scope>NUCLEOTIDE SEQUENCE</scope>
</reference>
<dbReference type="OrthoDB" id="10020990at2759"/>
<name>A0A8S4QZJ4_9NEOP</name>
<organism evidence="1 2">
    <name type="scientific">Pararge aegeria aegeria</name>
    <dbReference type="NCBI Taxonomy" id="348720"/>
    <lineage>
        <taxon>Eukaryota</taxon>
        <taxon>Metazoa</taxon>
        <taxon>Ecdysozoa</taxon>
        <taxon>Arthropoda</taxon>
        <taxon>Hexapoda</taxon>
        <taxon>Insecta</taxon>
        <taxon>Pterygota</taxon>
        <taxon>Neoptera</taxon>
        <taxon>Endopterygota</taxon>
        <taxon>Lepidoptera</taxon>
        <taxon>Glossata</taxon>
        <taxon>Ditrysia</taxon>
        <taxon>Papilionoidea</taxon>
        <taxon>Nymphalidae</taxon>
        <taxon>Satyrinae</taxon>
        <taxon>Satyrini</taxon>
        <taxon>Parargina</taxon>
        <taxon>Pararge</taxon>
    </lineage>
</organism>
<comment type="caution">
    <text evidence="1">The sequence shown here is derived from an EMBL/GenBank/DDBJ whole genome shotgun (WGS) entry which is preliminary data.</text>
</comment>